<dbReference type="STRING" id="1177179.A11A3_02622"/>
<dbReference type="OrthoDB" id="6077190at2"/>
<organism evidence="1 2">
    <name type="scientific">Alcanivorax hongdengensis A-11-3</name>
    <dbReference type="NCBI Taxonomy" id="1177179"/>
    <lineage>
        <taxon>Bacteria</taxon>
        <taxon>Pseudomonadati</taxon>
        <taxon>Pseudomonadota</taxon>
        <taxon>Gammaproteobacteria</taxon>
        <taxon>Oceanospirillales</taxon>
        <taxon>Alcanivoracaceae</taxon>
        <taxon>Alcanivorax</taxon>
    </lineage>
</organism>
<dbReference type="PATRIC" id="fig|1177179.3.peg.522"/>
<reference evidence="1 2" key="1">
    <citation type="journal article" date="2012" name="J. Bacteriol.">
        <title>Genome Sequence of the Alkane-Degrading Bacterium Alcanivorax hongdengensis Type Strain A-11-3.</title>
        <authorList>
            <person name="Lai Q."/>
            <person name="Shao Z."/>
        </authorList>
    </citation>
    <scope>NUCLEOTIDE SEQUENCE [LARGE SCALE GENOMIC DNA]</scope>
    <source>
        <strain evidence="1 2">A-11-3</strain>
    </source>
</reference>
<evidence type="ECO:0000313" key="1">
    <source>
        <dbReference type="EMBL" id="EKF75727.1"/>
    </source>
</evidence>
<dbReference type="Proteomes" id="UP000010164">
    <property type="component" value="Unassembled WGS sequence"/>
</dbReference>
<proteinExistence type="predicted"/>
<keyword evidence="2" id="KW-1185">Reference proteome</keyword>
<dbReference type="EMBL" id="AMRJ01000002">
    <property type="protein sequence ID" value="EKF75727.1"/>
    <property type="molecule type" value="Genomic_DNA"/>
</dbReference>
<comment type="caution">
    <text evidence="1">The sequence shown here is derived from an EMBL/GenBank/DDBJ whole genome shotgun (WGS) entry which is preliminary data.</text>
</comment>
<protein>
    <submittedName>
        <fullName evidence="1">Uncharacterized protein</fullName>
    </submittedName>
</protein>
<evidence type="ECO:0000313" key="2">
    <source>
        <dbReference type="Proteomes" id="UP000010164"/>
    </source>
</evidence>
<dbReference type="RefSeq" id="WP_008927711.1">
    <property type="nucleotide sequence ID" value="NZ_AMRJ01000002.1"/>
</dbReference>
<name>L0WHT8_9GAMM</name>
<dbReference type="AlphaFoldDB" id="L0WHT8"/>
<sequence>MDLDKVSLRNAWQAVADTTEQVRNGSLAPGLGQWLEQAGFRLDDTVFSGVCQFDEDVFSGTLVDGNGHAWEFVADLQDSDGCCLEDVTDALGPKSPDHPGADLCDRVTMALYYQRQQMAAA</sequence>
<accession>L0WHT8</accession>
<gene>
    <name evidence="1" type="ORF">A11A3_02622</name>
</gene>